<reference evidence="6" key="1">
    <citation type="submission" date="2021-02" db="EMBL/GenBank/DDBJ databases">
        <authorList>
            <person name="Nowell W R."/>
        </authorList>
    </citation>
    <scope>NUCLEOTIDE SEQUENCE</scope>
</reference>
<dbReference type="FunFam" id="3.30.70.330:FF:000383">
    <property type="entry name" value="Sex lethal, isoform D"/>
    <property type="match status" value="1"/>
</dbReference>
<dbReference type="InterPro" id="IPR035979">
    <property type="entry name" value="RBD_domain_sf"/>
</dbReference>
<dbReference type="GO" id="GO:0005737">
    <property type="term" value="C:cytoplasm"/>
    <property type="evidence" value="ECO:0007669"/>
    <property type="project" value="UniProtKB-ARBA"/>
</dbReference>
<dbReference type="Pfam" id="PF00076">
    <property type="entry name" value="RRM_1"/>
    <property type="match status" value="1"/>
</dbReference>
<feature type="compositionally biased region" description="Polar residues" evidence="4">
    <location>
        <begin position="83"/>
        <end position="97"/>
    </location>
</feature>
<evidence type="ECO:0000313" key="8">
    <source>
        <dbReference type="Proteomes" id="UP000677228"/>
    </source>
</evidence>
<comment type="caution">
    <text evidence="6">The sequence shown here is derived from an EMBL/GenBank/DDBJ whole genome shotgun (WGS) entry which is preliminary data.</text>
</comment>
<feature type="region of interest" description="Disordered" evidence="4">
    <location>
        <begin position="83"/>
        <end position="115"/>
    </location>
</feature>
<evidence type="ECO:0000256" key="2">
    <source>
        <dbReference type="ARBA" id="ARBA00022884"/>
    </source>
</evidence>
<dbReference type="AlphaFoldDB" id="A0A8S2CKR3"/>
<dbReference type="Gene3D" id="3.30.70.330">
    <property type="match status" value="1"/>
</dbReference>
<evidence type="ECO:0000313" key="6">
    <source>
        <dbReference type="EMBL" id="CAF0730413.1"/>
    </source>
</evidence>
<dbReference type="GO" id="GO:0003729">
    <property type="term" value="F:mRNA binding"/>
    <property type="evidence" value="ECO:0007669"/>
    <property type="project" value="TreeGrafter"/>
</dbReference>
<proteinExistence type="predicted"/>
<keyword evidence="2 3" id="KW-0694">RNA-binding</keyword>
<evidence type="ECO:0000259" key="5">
    <source>
        <dbReference type="PROSITE" id="PS50102"/>
    </source>
</evidence>
<feature type="compositionally biased region" description="Polar residues" evidence="4">
    <location>
        <begin position="35"/>
        <end position="59"/>
    </location>
</feature>
<feature type="region of interest" description="Disordered" evidence="4">
    <location>
        <begin position="1"/>
        <end position="59"/>
    </location>
</feature>
<name>A0A8S2CKR3_9BILA</name>
<protein>
    <recommendedName>
        <fullName evidence="5">RRM domain-containing protein</fullName>
    </recommendedName>
</protein>
<dbReference type="SUPFAM" id="SSF54928">
    <property type="entry name" value="RNA-binding domain, RBD"/>
    <property type="match status" value="1"/>
</dbReference>
<dbReference type="InterPro" id="IPR050502">
    <property type="entry name" value="Euk_RNA-bind_prot"/>
</dbReference>
<dbReference type="Proteomes" id="UP000682733">
    <property type="component" value="Unassembled WGS sequence"/>
</dbReference>
<evidence type="ECO:0000256" key="4">
    <source>
        <dbReference type="SAM" id="MobiDB-lite"/>
    </source>
</evidence>
<dbReference type="GO" id="GO:0005634">
    <property type="term" value="C:nucleus"/>
    <property type="evidence" value="ECO:0007669"/>
    <property type="project" value="TreeGrafter"/>
</dbReference>
<dbReference type="InterPro" id="IPR000504">
    <property type="entry name" value="RRM_dom"/>
</dbReference>
<evidence type="ECO:0000256" key="3">
    <source>
        <dbReference type="PROSITE-ProRule" id="PRU00176"/>
    </source>
</evidence>
<organism evidence="6 8">
    <name type="scientific">Didymodactylos carnosus</name>
    <dbReference type="NCBI Taxonomy" id="1234261"/>
    <lineage>
        <taxon>Eukaryota</taxon>
        <taxon>Metazoa</taxon>
        <taxon>Spiralia</taxon>
        <taxon>Gnathifera</taxon>
        <taxon>Rotifera</taxon>
        <taxon>Eurotatoria</taxon>
        <taxon>Bdelloidea</taxon>
        <taxon>Philodinida</taxon>
        <taxon>Philodinidae</taxon>
        <taxon>Didymodactylos</taxon>
    </lineage>
</organism>
<sequence>MSASAFGESYDQSGDIGTSVAGHRQQENVWETFPPITTSPLPSYNGNNDANRQQWSGSAPQSLQILLGQQDGGVFFDREFSSNITQQQPPPSQNQWDTPDIGRKSPQSSSQHCWPTLMPQQHSSIAQYHDDERNYPKPLPHLDFTSQTQQYPYPQQLPYNHPNNETLPHINRSISYPPDSNFTPTTPDDGTMNNFPLLPNGLTQQQQTDLYLQAYFSAQQVLKGRQPQPQQQMDIIGQLERLHLTPQSPHQQSLDPSVYGQTQSPFDPRTQSPSQSTMFRSPLPSLPTFAATPQRYQFPSQMVGSRFDQANYRTTKSGKQHIGPDGSNLFICHLPQDYTDIQLNQMFSQFGHVLSAKVFVDKKTNQSKCFGFVSYDNPNSAFTAITRMDGYSIGSKRLKVELKKARRNS</sequence>
<dbReference type="PROSITE" id="PS50102">
    <property type="entry name" value="RRM"/>
    <property type="match status" value="1"/>
</dbReference>
<feature type="domain" description="RRM" evidence="5">
    <location>
        <begin position="327"/>
        <end position="405"/>
    </location>
</feature>
<dbReference type="PANTHER" id="PTHR48025">
    <property type="entry name" value="OS02G0815200 PROTEIN"/>
    <property type="match status" value="1"/>
</dbReference>
<dbReference type="GO" id="GO:0009967">
    <property type="term" value="P:positive regulation of signal transduction"/>
    <property type="evidence" value="ECO:0007669"/>
    <property type="project" value="UniProtKB-ARBA"/>
</dbReference>
<dbReference type="EMBL" id="CAJOBA010000116">
    <property type="protein sequence ID" value="CAF3505563.1"/>
    <property type="molecule type" value="Genomic_DNA"/>
</dbReference>
<dbReference type="InterPro" id="IPR012677">
    <property type="entry name" value="Nucleotide-bd_a/b_plait_sf"/>
</dbReference>
<dbReference type="GO" id="GO:0010629">
    <property type="term" value="P:negative regulation of gene expression"/>
    <property type="evidence" value="ECO:0007669"/>
    <property type="project" value="UniProtKB-ARBA"/>
</dbReference>
<accession>A0A8S2CKR3</accession>
<evidence type="ECO:0000313" key="7">
    <source>
        <dbReference type="EMBL" id="CAF3505563.1"/>
    </source>
</evidence>
<feature type="compositionally biased region" description="Polar residues" evidence="4">
    <location>
        <begin position="105"/>
        <end position="115"/>
    </location>
</feature>
<dbReference type="EMBL" id="CAJNOK010000116">
    <property type="protein sequence ID" value="CAF0730413.1"/>
    <property type="molecule type" value="Genomic_DNA"/>
</dbReference>
<gene>
    <name evidence="6" type="ORF">OVA965_LOCUS758</name>
    <name evidence="7" type="ORF">TMI583_LOCUS758</name>
</gene>
<dbReference type="PANTHER" id="PTHR48025:SF1">
    <property type="entry name" value="RRM DOMAIN-CONTAINING PROTEIN"/>
    <property type="match status" value="1"/>
</dbReference>
<dbReference type="SMART" id="SM00360">
    <property type="entry name" value="RRM"/>
    <property type="match status" value="1"/>
</dbReference>
<feature type="region of interest" description="Disordered" evidence="4">
    <location>
        <begin position="246"/>
        <end position="278"/>
    </location>
</feature>
<keyword evidence="1" id="KW-0677">Repeat</keyword>
<evidence type="ECO:0000256" key="1">
    <source>
        <dbReference type="ARBA" id="ARBA00022737"/>
    </source>
</evidence>
<dbReference type="Proteomes" id="UP000677228">
    <property type="component" value="Unassembled WGS sequence"/>
</dbReference>